<gene>
    <name evidence="1" type="ORF">SAMN05421548_118128</name>
</gene>
<dbReference type="AlphaFoldDB" id="A0A1G6UAC0"/>
<keyword evidence="2" id="KW-1185">Reference proteome</keyword>
<name>A0A1G6UAC0_9BURK</name>
<evidence type="ECO:0000313" key="1">
    <source>
        <dbReference type="EMBL" id="SDD38231.1"/>
    </source>
</evidence>
<proteinExistence type="predicted"/>
<dbReference type="EMBL" id="FMYQ01000018">
    <property type="protein sequence ID" value="SDD38231.1"/>
    <property type="molecule type" value="Genomic_DNA"/>
</dbReference>
<accession>A0A1G6UAC0</accession>
<dbReference type="Proteomes" id="UP000198908">
    <property type="component" value="Unassembled WGS sequence"/>
</dbReference>
<evidence type="ECO:0000313" key="2">
    <source>
        <dbReference type="Proteomes" id="UP000198908"/>
    </source>
</evidence>
<protein>
    <submittedName>
        <fullName evidence="1">Uncharacterized protein</fullName>
    </submittedName>
</protein>
<organism evidence="1 2">
    <name type="scientific">Paraburkholderia lycopersici</name>
    <dbReference type="NCBI Taxonomy" id="416944"/>
    <lineage>
        <taxon>Bacteria</taxon>
        <taxon>Pseudomonadati</taxon>
        <taxon>Pseudomonadota</taxon>
        <taxon>Betaproteobacteria</taxon>
        <taxon>Burkholderiales</taxon>
        <taxon>Burkholderiaceae</taxon>
        <taxon>Paraburkholderia</taxon>
    </lineage>
</organism>
<sequence>MSKPTIKAVSLNLALYGRVPSMRVSLVTSN</sequence>
<reference evidence="2" key="1">
    <citation type="submission" date="2016-09" db="EMBL/GenBank/DDBJ databases">
        <authorList>
            <person name="Varghese N."/>
            <person name="Submissions S."/>
        </authorList>
    </citation>
    <scope>NUCLEOTIDE SEQUENCE [LARGE SCALE GENOMIC DNA]</scope>
    <source>
        <strain evidence="2">TNe-862</strain>
    </source>
</reference>